<dbReference type="Gene3D" id="3.20.20.150">
    <property type="entry name" value="Divalent-metal-dependent TIM barrel enzymes"/>
    <property type="match status" value="1"/>
</dbReference>
<dbReference type="InterPro" id="IPR013022">
    <property type="entry name" value="Xyl_isomerase-like_TIM-brl"/>
</dbReference>
<organism evidence="2 3">
    <name type="scientific">Emticicia aquatica</name>
    <dbReference type="NCBI Taxonomy" id="1681835"/>
    <lineage>
        <taxon>Bacteria</taxon>
        <taxon>Pseudomonadati</taxon>
        <taxon>Bacteroidota</taxon>
        <taxon>Cytophagia</taxon>
        <taxon>Cytophagales</taxon>
        <taxon>Leadbetterellaceae</taxon>
        <taxon>Emticicia</taxon>
    </lineage>
</organism>
<evidence type="ECO:0000313" key="2">
    <source>
        <dbReference type="EMBL" id="CAH0993940.1"/>
    </source>
</evidence>
<dbReference type="SUPFAM" id="SSF51658">
    <property type="entry name" value="Xylose isomerase-like"/>
    <property type="match status" value="1"/>
</dbReference>
<dbReference type="EC" id="5.1.3.31" evidence="2"/>
<dbReference type="PANTHER" id="PTHR12110:SF41">
    <property type="entry name" value="INOSOSE DEHYDRATASE"/>
    <property type="match status" value="1"/>
</dbReference>
<dbReference type="InterPro" id="IPR050312">
    <property type="entry name" value="IolE/XylAMocC-like"/>
</dbReference>
<sequence>MTYGMNLLLWGTEINEDLFPILEQIKAMGFDGVEVPIFDTNPENWYAWRKKLDELNLKRIAVTICGADFNQISPDESMRKATLERNKRAVDCAMVLGADLLTGPYHSALCHFTGKPATQQEWQWAVENLQELAQYADDLGITLGLEYLNRFESYLVSCSDELLKLVEDINHPACKIMFDTFHANIEEKSLGDAIRKLSKHLVHVQVSENDRSTVGKGNVNWEDVFKALKDINYDGWLSIEAFSEKLAVANIWRKMFDSEEQLMKESLLFLKTHV</sequence>
<proteinExistence type="predicted"/>
<name>A0ABN8EM76_9BACT</name>
<comment type="caution">
    <text evidence="2">The sequence shown here is derived from an EMBL/GenBank/DDBJ whole genome shotgun (WGS) entry which is preliminary data.</text>
</comment>
<dbReference type="EMBL" id="CAKLPY010000001">
    <property type="protein sequence ID" value="CAH0993940.1"/>
    <property type="molecule type" value="Genomic_DNA"/>
</dbReference>
<feature type="domain" description="Xylose isomerase-like TIM barrel" evidence="1">
    <location>
        <begin position="22"/>
        <end position="272"/>
    </location>
</feature>
<dbReference type="InterPro" id="IPR036237">
    <property type="entry name" value="Xyl_isomerase-like_sf"/>
</dbReference>
<accession>A0ABN8EM76</accession>
<protein>
    <submittedName>
        <fullName evidence="2">D-tagatose 3-epimerase</fullName>
        <ecNumber evidence="2">5.1.3.31</ecNumber>
    </submittedName>
</protein>
<dbReference type="PANTHER" id="PTHR12110">
    <property type="entry name" value="HYDROXYPYRUVATE ISOMERASE"/>
    <property type="match status" value="1"/>
</dbReference>
<evidence type="ECO:0000259" key="1">
    <source>
        <dbReference type="Pfam" id="PF01261"/>
    </source>
</evidence>
<dbReference type="Pfam" id="PF01261">
    <property type="entry name" value="AP_endonuc_2"/>
    <property type="match status" value="1"/>
</dbReference>
<keyword evidence="2" id="KW-0413">Isomerase</keyword>
<reference evidence="2" key="1">
    <citation type="submission" date="2021-12" db="EMBL/GenBank/DDBJ databases">
        <authorList>
            <person name="Rodrigo-Torres L."/>
            <person name="Arahal R. D."/>
            <person name="Lucena T."/>
        </authorList>
    </citation>
    <scope>NUCLEOTIDE SEQUENCE</scope>
    <source>
        <strain evidence="2">CECT 8858</strain>
    </source>
</reference>
<gene>
    <name evidence="2" type="ORF">EMA8858_00045</name>
</gene>
<dbReference type="Proteomes" id="UP000837932">
    <property type="component" value="Unassembled WGS sequence"/>
</dbReference>
<keyword evidence="3" id="KW-1185">Reference proteome</keyword>
<dbReference type="GO" id="GO:0016853">
    <property type="term" value="F:isomerase activity"/>
    <property type="evidence" value="ECO:0007669"/>
    <property type="project" value="UniProtKB-KW"/>
</dbReference>
<evidence type="ECO:0000313" key="3">
    <source>
        <dbReference type="Proteomes" id="UP000837932"/>
    </source>
</evidence>